<dbReference type="PANTHER" id="PTHR21497:SF24">
    <property type="entry name" value="E3 UBIQUITIN-PROTEIN LIGASE UBR1"/>
    <property type="match status" value="1"/>
</dbReference>
<evidence type="ECO:0000256" key="8">
    <source>
        <dbReference type="ARBA" id="ARBA00046341"/>
    </source>
</evidence>
<gene>
    <name evidence="13" type="ORF">KC19_7G050000</name>
</gene>
<comment type="caution">
    <text evidence="13">The sequence shown here is derived from an EMBL/GenBank/DDBJ whole genome shotgun (WGS) entry which is preliminary data.</text>
</comment>
<dbReference type="Gene3D" id="2.10.110.30">
    <property type="match status" value="1"/>
</dbReference>
<dbReference type="InterPro" id="IPR044046">
    <property type="entry name" value="E3_ligase_UBR-like_C"/>
</dbReference>
<dbReference type="EMBL" id="CM026428">
    <property type="protein sequence ID" value="KAG0566256.1"/>
    <property type="molecule type" value="Genomic_DNA"/>
</dbReference>
<dbReference type="GO" id="GO:0061630">
    <property type="term" value="F:ubiquitin protein ligase activity"/>
    <property type="evidence" value="ECO:0007669"/>
    <property type="project" value="UniProtKB-UniRule"/>
</dbReference>
<protein>
    <recommendedName>
        <fullName evidence="10">E3 ubiquitin-protein ligase</fullName>
        <ecNumber evidence="10">2.3.2.27</ecNumber>
    </recommendedName>
</protein>
<evidence type="ECO:0000256" key="10">
    <source>
        <dbReference type="RuleBase" id="RU366018"/>
    </source>
</evidence>
<feature type="domain" description="UBR-type" evidence="12">
    <location>
        <begin position="44"/>
        <end position="115"/>
    </location>
</feature>
<dbReference type="GO" id="GO:0008270">
    <property type="term" value="F:zinc ion binding"/>
    <property type="evidence" value="ECO:0007669"/>
    <property type="project" value="UniProtKB-UniRule"/>
</dbReference>
<dbReference type="PROSITE" id="PS51157">
    <property type="entry name" value="ZF_UBR"/>
    <property type="match status" value="1"/>
</dbReference>
<evidence type="ECO:0000256" key="11">
    <source>
        <dbReference type="SAM" id="MobiDB-lite"/>
    </source>
</evidence>
<dbReference type="Pfam" id="PF02207">
    <property type="entry name" value="zf-UBR"/>
    <property type="match status" value="1"/>
</dbReference>
<dbReference type="PANTHER" id="PTHR21497">
    <property type="entry name" value="UBIQUITIN LIGASE E3 ALPHA-RELATED"/>
    <property type="match status" value="1"/>
</dbReference>
<evidence type="ECO:0000256" key="6">
    <source>
        <dbReference type="ARBA" id="ARBA00022786"/>
    </source>
</evidence>
<comment type="pathway">
    <text evidence="2 10">Protein modification; protein ubiquitination.</text>
</comment>
<accession>A0A8T0H2Y3</accession>
<keyword evidence="14" id="KW-1185">Reference proteome</keyword>
<feature type="compositionally biased region" description="Basic and acidic residues" evidence="11">
    <location>
        <begin position="1432"/>
        <end position="1444"/>
    </location>
</feature>
<evidence type="ECO:0000313" key="14">
    <source>
        <dbReference type="Proteomes" id="UP000822688"/>
    </source>
</evidence>
<evidence type="ECO:0000256" key="3">
    <source>
        <dbReference type="ARBA" id="ARBA00022679"/>
    </source>
</evidence>
<evidence type="ECO:0000256" key="7">
    <source>
        <dbReference type="ARBA" id="ARBA00022833"/>
    </source>
</evidence>
<sequence>MSELVPTRIGVDEAKATLDEYSLVMCGGEKLDEYVEECRAQGQSQCTNVWNKGIIAYRCRTCQMNDSSAICVDCFQNGSHWEHDYVMYHSESGGCCDCGDGAAWKESGFCTAHQCVDVLETKVKDELLEPTHAAVQYVLRELLSWVKKLNDKLSDQQGSSEQETDMEVKMAMLYLDWSQKVCAVDALRNIVCEDIINYTFLYQADLSTSSLDVMLDCLGWMPDRLIEAETTLFLQLLYKNEFKDQFLDRLKGKYERMIIHAVDSVAYMKNYKSLDTNLDRVMVQLFNDPEMTTRLIHKYNLLELFIGVFSKVVSCAVDSSTAVVDVDHEAINCKVYLRPQGDLRLIVAHGDIAIHLLTEQPELFPKFLEVLIKLQWMNAYDRDEEDIEFENSWTLAIQLEMNSMAIIFQLISRCSQDPSVGKQTLVRAATYTLKALKQYLIQAKRIAEGGESSVETVSLHIPLHRAFGAILQKLVLLPWDNEERGFLSGLQKEDDFKYSEDEILRLLDHPLRISVWMAQIRAQMWRKTSEEFSRLELIYRGSFWHDQSMDLDILLLQFCTVAFENLQATIFMKIAERFNFKKEVTGRVTPERSRRPAQISLLQDFVKLILLIVRERRNLGRTEEDEAEDKCLEYDVIQWLCVRDQTYSQLCRALSAIPMDHQKLNAMLDKVAIYHEPKVADRGYYQLKPEYWERFDPLFAHYYLNELEDAEDRAVKVGKLEHYWRIKAPPAASAPYDRLSGLLHTKACHLFLLNVLDDVRFLVDVETTATAGEALGVTALQMMAVLVSDSRNNIRNSSSTQLPMEPLDDFPTEDITVNIYVRIRTSDGSNRSIFDMLQVLVRYNQCTRLVDSVNHVLELLCLSTNEKTRAFEVDSQGAEDMQRRLRKEQRQKAILEEFAAKRKAFMETQNVSDDEGSEDDSEMEVSNIADVTSGYKSGSASTSDTLAKAAVPVAEADYVAMETSSETKECVLCKRKKDEKNSSPCWIAFVQRYNFPYQVLKRGEAVEKASEGGPVSKFHQSKDVKSIDVDINLDLDQLVTVGRSTGSEDASAIDFSTVMHVQCCGHQMHYDCFQGHMKTLQLSHNAGKGVVDPGKAEFLCPTCRRLANVLLPDVDASLSSRKHDSHDDDKGVEETENKWKRFWQSNKNLESAMDSFCCQVLRVEDQSPQSFLSPPSRFRISQSLWEGLVLNVVHCEVETREGYVKTETASSSSAPTKLSDECTWGGDSSHWIAMRELGRLAMLSNTLPGAVQEKSKGLWMLRKSLGLFGKRENLPGSAACTESSTIQAGMSELEKIIHEIFPQISPDLVVSSELLELTDRSPGSSHCQDETVISTENSGSTPLSLHEQREEERLHKNTSSNYNVQLEESKDAYFLDSKYGVTQHCVLATPDPIAPDPQQKFEITFEDAKFEDRMREGIMVDMIDMSQPSSLEQERSSSSKEHSKDTWITDTLTNGIFTADPFRLLTLLLIIFNGQPDRRSLHSMVKFAYTVAILQTQIAVTRLGVQGPEMESFVQRACLPFLRRAAMLVQIITREDFRGQHGLSGTKVMGFLNLQLALQLPDCAQILQPQVYGATETLATQLLQLHDPVSKSFTFELRKVPSKAQLFKVPRVFQELLLENIHNKKTCGLCGEMPADPAICLICGVLLCCGTDCCKRNGIGECSRHAAEESAGVGIFLLLRSTQLLMVRNNRTCMGLSLYLDIHGEPAQEDLYLRRSQLLYLSDLRLNEVRRLWMTAAFDYDSYILRNSQSRPNVY</sequence>
<evidence type="ECO:0000259" key="12">
    <source>
        <dbReference type="PROSITE" id="PS51157"/>
    </source>
</evidence>
<dbReference type="Pfam" id="PF18995">
    <property type="entry name" value="PRT6_C"/>
    <property type="match status" value="1"/>
</dbReference>
<reference evidence="13" key="1">
    <citation type="submission" date="2020-06" db="EMBL/GenBank/DDBJ databases">
        <title>WGS assembly of Ceratodon purpureus strain R40.</title>
        <authorList>
            <person name="Carey S.B."/>
            <person name="Jenkins J."/>
            <person name="Shu S."/>
            <person name="Lovell J.T."/>
            <person name="Sreedasyam A."/>
            <person name="Maumus F."/>
            <person name="Tiley G.P."/>
            <person name="Fernandez-Pozo N."/>
            <person name="Barry K."/>
            <person name="Chen C."/>
            <person name="Wang M."/>
            <person name="Lipzen A."/>
            <person name="Daum C."/>
            <person name="Saski C.A."/>
            <person name="Payton A.C."/>
            <person name="Mcbreen J.C."/>
            <person name="Conrad R.E."/>
            <person name="Kollar L.M."/>
            <person name="Olsson S."/>
            <person name="Huttunen S."/>
            <person name="Landis J.B."/>
            <person name="Wickett N.J."/>
            <person name="Johnson M.G."/>
            <person name="Rensing S.A."/>
            <person name="Grimwood J."/>
            <person name="Schmutz J."/>
            <person name="Mcdaniel S.F."/>
        </authorList>
    </citation>
    <scope>NUCLEOTIDE SEQUENCE</scope>
    <source>
        <strain evidence="13">R40</strain>
    </source>
</reference>
<evidence type="ECO:0000256" key="1">
    <source>
        <dbReference type="ARBA" id="ARBA00000900"/>
    </source>
</evidence>
<dbReference type="EC" id="2.3.2.27" evidence="10"/>
<comment type="similarity">
    <text evidence="8 10">Belongs to the E3 ubiquitin-protein ligase UBR1-like family.</text>
</comment>
<evidence type="ECO:0000256" key="9">
    <source>
        <dbReference type="PROSITE-ProRule" id="PRU00508"/>
    </source>
</evidence>
<name>A0A8T0H2Y3_CERPU</name>
<comment type="function">
    <text evidence="10">Ubiquitin ligase protein which is a component of the N-end rule pathway. Recognizes and binds to proteins bearing specific N-terminal residues that are destabilizing according to the N-end rule, leading to their ubiquitination and subsequent degradation.</text>
</comment>
<dbReference type="InterPro" id="IPR055194">
    <property type="entry name" value="UBR1-like_WH"/>
</dbReference>
<feature type="zinc finger region" description="UBR-type" evidence="9">
    <location>
        <begin position="44"/>
        <end position="115"/>
    </location>
</feature>
<feature type="region of interest" description="Disordered" evidence="11">
    <location>
        <begin position="1425"/>
        <end position="1444"/>
    </location>
</feature>
<dbReference type="GO" id="GO:0071596">
    <property type="term" value="P:ubiquitin-dependent protein catabolic process via the N-end rule pathway"/>
    <property type="evidence" value="ECO:0007669"/>
    <property type="project" value="UniProtKB-UniRule"/>
</dbReference>
<keyword evidence="6 10" id="KW-0833">Ubl conjugation pathway</keyword>
<dbReference type="GO" id="GO:0016567">
    <property type="term" value="P:protein ubiquitination"/>
    <property type="evidence" value="ECO:0007669"/>
    <property type="project" value="UniProtKB-UniRule"/>
</dbReference>
<dbReference type="FunFam" id="2.10.110.30:FF:000002">
    <property type="entry name" value="Putative e3 ubiquitin-protein ligase ubr3"/>
    <property type="match status" value="1"/>
</dbReference>
<evidence type="ECO:0000313" key="13">
    <source>
        <dbReference type="EMBL" id="KAG0566256.1"/>
    </source>
</evidence>
<keyword evidence="3 10" id="KW-0808">Transferase</keyword>
<dbReference type="CDD" id="cd19673">
    <property type="entry name" value="UBR-box_UBR3"/>
    <property type="match status" value="1"/>
</dbReference>
<evidence type="ECO:0000256" key="2">
    <source>
        <dbReference type="ARBA" id="ARBA00004906"/>
    </source>
</evidence>
<dbReference type="Proteomes" id="UP000822688">
    <property type="component" value="Chromosome 7"/>
</dbReference>
<feature type="compositionally biased region" description="Polar residues" evidence="11">
    <location>
        <begin position="1321"/>
        <end position="1343"/>
    </location>
</feature>
<keyword evidence="5 10" id="KW-0863">Zinc-finger</keyword>
<comment type="catalytic activity">
    <reaction evidence="1 10">
        <text>S-ubiquitinyl-[E2 ubiquitin-conjugating enzyme]-L-cysteine + [acceptor protein]-L-lysine = [E2 ubiquitin-conjugating enzyme]-L-cysteine + N(6)-ubiquitinyl-[acceptor protein]-L-lysine.</text>
        <dbReference type="EC" id="2.3.2.27"/>
    </reaction>
</comment>
<keyword evidence="7 10" id="KW-0862">Zinc</keyword>
<dbReference type="InterPro" id="IPR003126">
    <property type="entry name" value="Znf_UBR"/>
</dbReference>
<dbReference type="Pfam" id="PF22960">
    <property type="entry name" value="WHD_UBR1"/>
    <property type="match status" value="1"/>
</dbReference>
<dbReference type="GO" id="GO:0000151">
    <property type="term" value="C:ubiquitin ligase complex"/>
    <property type="evidence" value="ECO:0007669"/>
    <property type="project" value="TreeGrafter"/>
</dbReference>
<evidence type="ECO:0000256" key="5">
    <source>
        <dbReference type="ARBA" id="ARBA00022771"/>
    </source>
</evidence>
<dbReference type="InterPro" id="IPR039164">
    <property type="entry name" value="UBR1-like"/>
</dbReference>
<dbReference type="GO" id="GO:0005737">
    <property type="term" value="C:cytoplasm"/>
    <property type="evidence" value="ECO:0007669"/>
    <property type="project" value="TreeGrafter"/>
</dbReference>
<dbReference type="SMART" id="SM00396">
    <property type="entry name" value="ZnF_UBR1"/>
    <property type="match status" value="1"/>
</dbReference>
<evidence type="ECO:0000256" key="4">
    <source>
        <dbReference type="ARBA" id="ARBA00022723"/>
    </source>
</evidence>
<feature type="region of interest" description="Disordered" evidence="11">
    <location>
        <begin position="1320"/>
        <end position="1343"/>
    </location>
</feature>
<organism evidence="13 14">
    <name type="scientific">Ceratodon purpureus</name>
    <name type="common">Fire moss</name>
    <name type="synonym">Dicranum purpureum</name>
    <dbReference type="NCBI Taxonomy" id="3225"/>
    <lineage>
        <taxon>Eukaryota</taxon>
        <taxon>Viridiplantae</taxon>
        <taxon>Streptophyta</taxon>
        <taxon>Embryophyta</taxon>
        <taxon>Bryophyta</taxon>
        <taxon>Bryophytina</taxon>
        <taxon>Bryopsida</taxon>
        <taxon>Dicranidae</taxon>
        <taxon>Pseudoditrichales</taxon>
        <taxon>Ditrichaceae</taxon>
        <taxon>Ceratodon</taxon>
    </lineage>
</organism>
<keyword evidence="4 10" id="KW-0479">Metal-binding</keyword>
<proteinExistence type="inferred from homology"/>